<evidence type="ECO:0000313" key="2">
    <source>
        <dbReference type="Proteomes" id="UP000298416"/>
    </source>
</evidence>
<dbReference type="AlphaFoldDB" id="A0A8X8YHG0"/>
<protein>
    <submittedName>
        <fullName evidence="1">Uncharacterized protein</fullName>
    </submittedName>
</protein>
<keyword evidence="2" id="KW-1185">Reference proteome</keyword>
<evidence type="ECO:0000313" key="1">
    <source>
        <dbReference type="EMBL" id="KAG6432803.1"/>
    </source>
</evidence>
<gene>
    <name evidence="1" type="ORF">SASPL_104390</name>
</gene>
<proteinExistence type="predicted"/>
<comment type="caution">
    <text evidence="1">The sequence shown here is derived from an EMBL/GenBank/DDBJ whole genome shotgun (WGS) entry which is preliminary data.</text>
</comment>
<dbReference type="EMBL" id="PNBA02000002">
    <property type="protein sequence ID" value="KAG6432803.1"/>
    <property type="molecule type" value="Genomic_DNA"/>
</dbReference>
<sequence>MFGGSEASCDGSCSKQEGIACSFHDQKFSGMINDQKPFNSDVQLQCDVEQVKQLISNNHDESNEIRLLKLKLPWGRRRSCALSKVEDDVFRQRSVDCRWVLMIRVSF</sequence>
<dbReference type="Proteomes" id="UP000298416">
    <property type="component" value="Unassembled WGS sequence"/>
</dbReference>
<reference evidence="1" key="2">
    <citation type="submission" date="2020-08" db="EMBL/GenBank/DDBJ databases">
        <title>Plant Genome Project.</title>
        <authorList>
            <person name="Zhang R.-G."/>
        </authorList>
    </citation>
    <scope>NUCLEOTIDE SEQUENCE</scope>
    <source>
        <strain evidence="1">Huo1</strain>
        <tissue evidence="1">Leaf</tissue>
    </source>
</reference>
<name>A0A8X8YHG0_SALSN</name>
<accession>A0A8X8YHG0</accession>
<organism evidence="1">
    <name type="scientific">Salvia splendens</name>
    <name type="common">Scarlet sage</name>
    <dbReference type="NCBI Taxonomy" id="180675"/>
    <lineage>
        <taxon>Eukaryota</taxon>
        <taxon>Viridiplantae</taxon>
        <taxon>Streptophyta</taxon>
        <taxon>Embryophyta</taxon>
        <taxon>Tracheophyta</taxon>
        <taxon>Spermatophyta</taxon>
        <taxon>Magnoliopsida</taxon>
        <taxon>eudicotyledons</taxon>
        <taxon>Gunneridae</taxon>
        <taxon>Pentapetalae</taxon>
        <taxon>asterids</taxon>
        <taxon>lamiids</taxon>
        <taxon>Lamiales</taxon>
        <taxon>Lamiaceae</taxon>
        <taxon>Nepetoideae</taxon>
        <taxon>Mentheae</taxon>
        <taxon>Salviinae</taxon>
        <taxon>Salvia</taxon>
        <taxon>Salvia subgen. Calosphace</taxon>
        <taxon>core Calosphace</taxon>
    </lineage>
</organism>
<reference evidence="1" key="1">
    <citation type="submission" date="2018-01" db="EMBL/GenBank/DDBJ databases">
        <authorList>
            <person name="Mao J.F."/>
        </authorList>
    </citation>
    <scope>NUCLEOTIDE SEQUENCE</scope>
    <source>
        <strain evidence="1">Huo1</strain>
        <tissue evidence="1">Leaf</tissue>
    </source>
</reference>